<evidence type="ECO:0000313" key="2">
    <source>
        <dbReference type="EMBL" id="CAK0860247.1"/>
    </source>
</evidence>
<reference evidence="2" key="1">
    <citation type="submission" date="2023-10" db="EMBL/GenBank/DDBJ databases">
        <authorList>
            <person name="Chen Y."/>
            <person name="Shah S."/>
            <person name="Dougan E. K."/>
            <person name="Thang M."/>
            <person name="Chan C."/>
        </authorList>
    </citation>
    <scope>NUCLEOTIDE SEQUENCE [LARGE SCALE GENOMIC DNA]</scope>
</reference>
<feature type="non-terminal residue" evidence="2">
    <location>
        <position position="1"/>
    </location>
</feature>
<dbReference type="Proteomes" id="UP001189429">
    <property type="component" value="Unassembled WGS sequence"/>
</dbReference>
<evidence type="ECO:0000313" key="3">
    <source>
        <dbReference type="Proteomes" id="UP001189429"/>
    </source>
</evidence>
<proteinExistence type="predicted"/>
<gene>
    <name evidence="2" type="ORF">PCOR1329_LOCUS49261</name>
</gene>
<sequence>DVRLSSLSNSRISSSLVRPSSPMTAQDVKRGRCKVRLSSGEQRQMPIASLMPHGTSAAASCAEPLVSTQRLLLRSAVPHHGGGVPCELWPLVQSCLARVEVPEDTVLRLSSQLDAVARGDRQPVVGSCPRVPSGTALSPRSGRRVKISRPDPQYAALVEKMCTGLAWSILGRKDLTWGQAVWGVIQKEGDYCPVQQHSCDGAPNGFVSILELGFLQKGRAAAVGLGTRRW</sequence>
<name>A0ABN9UKS0_9DINO</name>
<accession>A0ABN9UKS0</accession>
<comment type="caution">
    <text evidence="2">The sequence shown here is derived from an EMBL/GenBank/DDBJ whole genome shotgun (WGS) entry which is preliminary data.</text>
</comment>
<dbReference type="EMBL" id="CAUYUJ010015958">
    <property type="protein sequence ID" value="CAK0860247.1"/>
    <property type="molecule type" value="Genomic_DNA"/>
</dbReference>
<keyword evidence="3" id="KW-1185">Reference proteome</keyword>
<evidence type="ECO:0000256" key="1">
    <source>
        <dbReference type="SAM" id="MobiDB-lite"/>
    </source>
</evidence>
<organism evidence="2 3">
    <name type="scientific">Prorocentrum cordatum</name>
    <dbReference type="NCBI Taxonomy" id="2364126"/>
    <lineage>
        <taxon>Eukaryota</taxon>
        <taxon>Sar</taxon>
        <taxon>Alveolata</taxon>
        <taxon>Dinophyceae</taxon>
        <taxon>Prorocentrales</taxon>
        <taxon>Prorocentraceae</taxon>
        <taxon>Prorocentrum</taxon>
    </lineage>
</organism>
<feature type="region of interest" description="Disordered" evidence="1">
    <location>
        <begin position="1"/>
        <end position="30"/>
    </location>
</feature>
<protein>
    <submittedName>
        <fullName evidence="2">Uncharacterized protein</fullName>
    </submittedName>
</protein>
<feature type="compositionally biased region" description="Low complexity" evidence="1">
    <location>
        <begin position="1"/>
        <end position="21"/>
    </location>
</feature>